<dbReference type="InterPro" id="IPR036273">
    <property type="entry name" value="CRAL/TRIO_N_dom_sf"/>
</dbReference>
<protein>
    <submittedName>
        <fullName evidence="3">CRAL/TRIO domain-containing protein</fullName>
    </submittedName>
</protein>
<dbReference type="SUPFAM" id="SSF52087">
    <property type="entry name" value="CRAL/TRIO domain"/>
    <property type="match status" value="1"/>
</dbReference>
<dbReference type="AlphaFoldDB" id="A0A6A6U4G2"/>
<dbReference type="Pfam" id="PF00650">
    <property type="entry name" value="CRAL_TRIO"/>
    <property type="match status" value="1"/>
</dbReference>
<dbReference type="InterPro" id="IPR001251">
    <property type="entry name" value="CRAL-TRIO_dom"/>
</dbReference>
<dbReference type="PANTHER" id="PTHR46590">
    <property type="entry name" value="PHOSPHATIDYLINOSITOL TRANSFER PROTEIN CSR1-RELATED"/>
    <property type="match status" value="1"/>
</dbReference>
<dbReference type="InterPro" id="IPR052432">
    <property type="entry name" value="PITP/CRAL-TRIO"/>
</dbReference>
<accession>A0A6A6U4G2</accession>
<dbReference type="InterPro" id="IPR011074">
    <property type="entry name" value="CRAL/TRIO_N_dom"/>
</dbReference>
<name>A0A6A6U4G2_9PEZI</name>
<evidence type="ECO:0000256" key="1">
    <source>
        <dbReference type="SAM" id="MobiDB-lite"/>
    </source>
</evidence>
<feature type="compositionally biased region" description="Polar residues" evidence="1">
    <location>
        <begin position="50"/>
        <end position="59"/>
    </location>
</feature>
<feature type="region of interest" description="Disordered" evidence="1">
    <location>
        <begin position="457"/>
        <end position="489"/>
    </location>
</feature>
<keyword evidence="4" id="KW-1185">Reference proteome</keyword>
<dbReference type="Proteomes" id="UP000799302">
    <property type="component" value="Unassembled WGS sequence"/>
</dbReference>
<dbReference type="SUPFAM" id="SSF46938">
    <property type="entry name" value="CRAL/TRIO N-terminal domain"/>
    <property type="match status" value="1"/>
</dbReference>
<dbReference type="Gene3D" id="3.40.525.10">
    <property type="entry name" value="CRAL-TRIO lipid binding domain"/>
    <property type="match status" value="1"/>
</dbReference>
<feature type="compositionally biased region" description="Basic residues" evidence="1">
    <location>
        <begin position="60"/>
        <end position="69"/>
    </location>
</feature>
<gene>
    <name evidence="3" type="ORF">BT63DRAFT_376467</name>
</gene>
<proteinExistence type="predicted"/>
<feature type="region of interest" description="Disordered" evidence="1">
    <location>
        <begin position="35"/>
        <end position="102"/>
    </location>
</feature>
<dbReference type="PANTHER" id="PTHR46590:SF1">
    <property type="entry name" value="PHOSPHATIDYLINOSITOL TRANSFER PROTEIN CSR1"/>
    <property type="match status" value="1"/>
</dbReference>
<dbReference type="OrthoDB" id="43460at2759"/>
<evidence type="ECO:0000259" key="2">
    <source>
        <dbReference type="PROSITE" id="PS50191"/>
    </source>
</evidence>
<dbReference type="SMART" id="SM00516">
    <property type="entry name" value="SEC14"/>
    <property type="match status" value="1"/>
</dbReference>
<dbReference type="PROSITE" id="PS50191">
    <property type="entry name" value="CRAL_TRIO"/>
    <property type="match status" value="1"/>
</dbReference>
<feature type="compositionally biased region" description="Polar residues" evidence="1">
    <location>
        <begin position="459"/>
        <end position="468"/>
    </location>
</feature>
<dbReference type="Pfam" id="PF03765">
    <property type="entry name" value="CRAL_TRIO_N"/>
    <property type="match status" value="1"/>
</dbReference>
<reference evidence="3" key="1">
    <citation type="journal article" date="2020" name="Stud. Mycol.">
        <title>101 Dothideomycetes genomes: a test case for predicting lifestyles and emergence of pathogens.</title>
        <authorList>
            <person name="Haridas S."/>
            <person name="Albert R."/>
            <person name="Binder M."/>
            <person name="Bloem J."/>
            <person name="Labutti K."/>
            <person name="Salamov A."/>
            <person name="Andreopoulos B."/>
            <person name="Baker S."/>
            <person name="Barry K."/>
            <person name="Bills G."/>
            <person name="Bluhm B."/>
            <person name="Cannon C."/>
            <person name="Castanera R."/>
            <person name="Culley D."/>
            <person name="Daum C."/>
            <person name="Ezra D."/>
            <person name="Gonzalez J."/>
            <person name="Henrissat B."/>
            <person name="Kuo A."/>
            <person name="Liang C."/>
            <person name="Lipzen A."/>
            <person name="Lutzoni F."/>
            <person name="Magnuson J."/>
            <person name="Mondo S."/>
            <person name="Nolan M."/>
            <person name="Ohm R."/>
            <person name="Pangilinan J."/>
            <person name="Park H.-J."/>
            <person name="Ramirez L."/>
            <person name="Alfaro M."/>
            <person name="Sun H."/>
            <person name="Tritt A."/>
            <person name="Yoshinaga Y."/>
            <person name="Zwiers L.-H."/>
            <person name="Turgeon B."/>
            <person name="Goodwin S."/>
            <person name="Spatafora J."/>
            <person name="Crous P."/>
            <person name="Grigoriev I."/>
        </authorList>
    </citation>
    <scope>NUCLEOTIDE SEQUENCE</scope>
    <source>
        <strain evidence="3">CBS 115976</strain>
    </source>
</reference>
<dbReference type="SMART" id="SM01100">
    <property type="entry name" value="CRAL_TRIO_N"/>
    <property type="match status" value="1"/>
</dbReference>
<dbReference type="InterPro" id="IPR036865">
    <property type="entry name" value="CRAL-TRIO_dom_sf"/>
</dbReference>
<evidence type="ECO:0000313" key="3">
    <source>
        <dbReference type="EMBL" id="KAF2667032.1"/>
    </source>
</evidence>
<evidence type="ECO:0000313" key="4">
    <source>
        <dbReference type="Proteomes" id="UP000799302"/>
    </source>
</evidence>
<dbReference type="EMBL" id="MU004238">
    <property type="protein sequence ID" value="KAF2667032.1"/>
    <property type="molecule type" value="Genomic_DNA"/>
</dbReference>
<organism evidence="3 4">
    <name type="scientific">Microthyrium microscopicum</name>
    <dbReference type="NCBI Taxonomy" id="703497"/>
    <lineage>
        <taxon>Eukaryota</taxon>
        <taxon>Fungi</taxon>
        <taxon>Dikarya</taxon>
        <taxon>Ascomycota</taxon>
        <taxon>Pezizomycotina</taxon>
        <taxon>Dothideomycetes</taxon>
        <taxon>Dothideomycetes incertae sedis</taxon>
        <taxon>Microthyriales</taxon>
        <taxon>Microthyriaceae</taxon>
        <taxon>Microthyrium</taxon>
    </lineage>
</organism>
<sequence>MTGSTLPGRPGNLTAEEEIKLRELWILSAKLFGAIEPTPSQPAPTEDTSEPSQPASTSSRKSRFGLFRRHKEETAPPSQPSAFHSTVTDLEHSGSAGNDKHGQGALFKEAMANSSPEELRDAFWQMVKHDHPDALLLRFLRARKWDVHAAMVMAISALHWRLSDSKVDSEIIYKGEMGMLDAAQSTDAAEKKLGSDFMEQIRLGKSFIRGVDKEGRPCCYVRVRLHHAGDQSEESLERFTVYTIETARLMLKPSVDTASIIFDMTDFGLSNMDYAPVKFMIKCFEANYPESLGAVLVHKAPWVFQGIWKVIRGWLDPVVASKVHFTNNLNDLSEFINQDNIIKELGGPDKYSYEYIEPVPGENEGMKDVAKKTELETARRSLATEYEDTIKQWATLQESDKEGFDKSRAKRDEIAGKLFTNYWAIDPLVRARSLYDRNGELSGVTHQSGVIKPEAARASSISEGTQAKDSAIAQSADEKTGAVIGTPAVDPAVKVDA</sequence>
<feature type="domain" description="CRAL-TRIO" evidence="2">
    <location>
        <begin position="190"/>
        <end position="353"/>
    </location>
</feature>
<dbReference type="CDD" id="cd00170">
    <property type="entry name" value="SEC14"/>
    <property type="match status" value="1"/>
</dbReference>